<evidence type="ECO:0000313" key="1">
    <source>
        <dbReference type="EMBL" id="KAK0431459.1"/>
    </source>
</evidence>
<dbReference type="AlphaFoldDB" id="A0AA39IX81"/>
<accession>A0AA39IX81</accession>
<reference evidence="1" key="1">
    <citation type="submission" date="2023-06" db="EMBL/GenBank/DDBJ databases">
        <authorList>
            <consortium name="Lawrence Berkeley National Laboratory"/>
            <person name="Ahrendt S."/>
            <person name="Sahu N."/>
            <person name="Indic B."/>
            <person name="Wong-Bajracharya J."/>
            <person name="Merenyi Z."/>
            <person name="Ke H.-M."/>
            <person name="Monk M."/>
            <person name="Kocsube S."/>
            <person name="Drula E."/>
            <person name="Lipzen A."/>
            <person name="Balint B."/>
            <person name="Henrissat B."/>
            <person name="Andreopoulos B."/>
            <person name="Martin F.M."/>
            <person name="Harder C.B."/>
            <person name="Rigling D."/>
            <person name="Ford K.L."/>
            <person name="Foster G.D."/>
            <person name="Pangilinan J."/>
            <person name="Papanicolaou A."/>
            <person name="Barry K."/>
            <person name="LaButti K."/>
            <person name="Viragh M."/>
            <person name="Koriabine M."/>
            <person name="Yan M."/>
            <person name="Riley R."/>
            <person name="Champramary S."/>
            <person name="Plett K.L."/>
            <person name="Tsai I.J."/>
            <person name="Slot J."/>
            <person name="Sipos G."/>
            <person name="Plett J."/>
            <person name="Nagy L.G."/>
            <person name="Grigoriev I.V."/>
        </authorList>
    </citation>
    <scope>NUCLEOTIDE SEQUENCE</scope>
    <source>
        <strain evidence="1">FPL87.14</strain>
    </source>
</reference>
<proteinExistence type="predicted"/>
<comment type="caution">
    <text evidence="1">The sequence shown here is derived from an EMBL/GenBank/DDBJ whole genome shotgun (WGS) entry which is preliminary data.</text>
</comment>
<keyword evidence="2" id="KW-1185">Reference proteome</keyword>
<name>A0AA39IX81_9AGAR</name>
<dbReference type="Proteomes" id="UP001175226">
    <property type="component" value="Unassembled WGS sequence"/>
</dbReference>
<sequence length="186" mass="21073">MMKFKLLSSLAQNEHYCQAVCKQPSSRSSNLGRVSANLKLKTPIQCSQNDSPTYDRRGININHVRVSRPFIRMTLENTMASLVILELDRCDAEPQDFAEMTPVAIRDLRISRCHSNGGLLLSKTWRYLDGECMNIDITLRRLTEAYIGKMKRLCPVDTCQDTGCRDLLHLTRVMEISTGCCSVVQS</sequence>
<protein>
    <submittedName>
        <fullName evidence="1">Uncharacterized protein</fullName>
    </submittedName>
</protein>
<gene>
    <name evidence="1" type="ORF">EV421DRAFT_169817</name>
</gene>
<organism evidence="1 2">
    <name type="scientific">Armillaria borealis</name>
    <dbReference type="NCBI Taxonomy" id="47425"/>
    <lineage>
        <taxon>Eukaryota</taxon>
        <taxon>Fungi</taxon>
        <taxon>Dikarya</taxon>
        <taxon>Basidiomycota</taxon>
        <taxon>Agaricomycotina</taxon>
        <taxon>Agaricomycetes</taxon>
        <taxon>Agaricomycetidae</taxon>
        <taxon>Agaricales</taxon>
        <taxon>Marasmiineae</taxon>
        <taxon>Physalacriaceae</taxon>
        <taxon>Armillaria</taxon>
    </lineage>
</organism>
<evidence type="ECO:0000313" key="2">
    <source>
        <dbReference type="Proteomes" id="UP001175226"/>
    </source>
</evidence>
<dbReference type="EMBL" id="JAUEPT010000114">
    <property type="protein sequence ID" value="KAK0431459.1"/>
    <property type="molecule type" value="Genomic_DNA"/>
</dbReference>